<evidence type="ECO:0000313" key="10">
    <source>
        <dbReference type="Proteomes" id="UP000319769"/>
    </source>
</evidence>
<sequence>MKLKVDYDSCEANGVCEAFAPDVFELDEDDNLHVHAEPGEENLERIRQAVQGCPKMALALEEDGQGT</sequence>
<keyword evidence="5 8" id="KW-0408">Iron</keyword>
<evidence type="ECO:0000256" key="5">
    <source>
        <dbReference type="ARBA" id="ARBA00023004"/>
    </source>
</evidence>
<dbReference type="GO" id="GO:0009055">
    <property type="term" value="F:electron transfer activity"/>
    <property type="evidence" value="ECO:0007669"/>
    <property type="project" value="UniProtKB-UniRule"/>
</dbReference>
<proteinExistence type="predicted"/>
<dbReference type="InterPro" id="IPR051269">
    <property type="entry name" value="Fe-S_cluster_ET"/>
</dbReference>
<dbReference type="GO" id="GO:0005506">
    <property type="term" value="F:iron ion binding"/>
    <property type="evidence" value="ECO:0007669"/>
    <property type="project" value="UniProtKB-UniRule"/>
</dbReference>
<accession>A0A5N0UY97</accession>
<evidence type="ECO:0000256" key="2">
    <source>
        <dbReference type="ARBA" id="ARBA00022448"/>
    </source>
</evidence>
<dbReference type="SUPFAM" id="SSF54862">
    <property type="entry name" value="4Fe-4S ferredoxins"/>
    <property type="match status" value="1"/>
</dbReference>
<comment type="cofactor">
    <cofactor evidence="1">
        <name>[3Fe-4S] cluster</name>
        <dbReference type="ChEBI" id="CHEBI:21137"/>
    </cofactor>
</comment>
<protein>
    <recommendedName>
        <fullName evidence="8">Ferredoxin</fullName>
    </recommendedName>
</protein>
<reference evidence="9" key="1">
    <citation type="submission" date="2019-09" db="EMBL/GenBank/DDBJ databases">
        <authorList>
            <person name="Teo W.F.A."/>
            <person name="Duangmal K."/>
        </authorList>
    </citation>
    <scope>NUCLEOTIDE SEQUENCE [LARGE SCALE GENOMIC DNA]</scope>
    <source>
        <strain evidence="9">K81G1</strain>
    </source>
</reference>
<gene>
    <name evidence="9" type="ORF">FPZ12_027195</name>
</gene>
<comment type="caution">
    <text evidence="9">The sequence shown here is derived from an EMBL/GenBank/DDBJ whole genome shotgun (WGS) entry which is preliminary data.</text>
</comment>
<keyword evidence="7" id="KW-0003">3Fe-4S</keyword>
<dbReference type="EMBL" id="VMNW02000048">
    <property type="protein sequence ID" value="KAA9156534.1"/>
    <property type="molecule type" value="Genomic_DNA"/>
</dbReference>
<keyword evidence="10" id="KW-1185">Reference proteome</keyword>
<name>A0A5N0UY97_9PSEU</name>
<keyword evidence="4 8" id="KW-0249">Electron transport</keyword>
<evidence type="ECO:0000256" key="1">
    <source>
        <dbReference type="ARBA" id="ARBA00001927"/>
    </source>
</evidence>
<evidence type="ECO:0000256" key="7">
    <source>
        <dbReference type="ARBA" id="ARBA00023291"/>
    </source>
</evidence>
<dbReference type="PANTHER" id="PTHR36923:SF3">
    <property type="entry name" value="FERREDOXIN"/>
    <property type="match status" value="1"/>
</dbReference>
<evidence type="ECO:0000256" key="6">
    <source>
        <dbReference type="ARBA" id="ARBA00023014"/>
    </source>
</evidence>
<evidence type="ECO:0000256" key="3">
    <source>
        <dbReference type="ARBA" id="ARBA00022723"/>
    </source>
</evidence>
<dbReference type="RefSeq" id="WP_144749352.1">
    <property type="nucleotide sequence ID" value="NZ_VMNW02000048.1"/>
</dbReference>
<dbReference type="PANTHER" id="PTHR36923">
    <property type="entry name" value="FERREDOXIN"/>
    <property type="match status" value="1"/>
</dbReference>
<dbReference type="OrthoDB" id="3215002at2"/>
<dbReference type="Pfam" id="PF13370">
    <property type="entry name" value="Fer4_13"/>
    <property type="match status" value="1"/>
</dbReference>
<dbReference type="GO" id="GO:0051538">
    <property type="term" value="F:3 iron, 4 sulfur cluster binding"/>
    <property type="evidence" value="ECO:0007669"/>
    <property type="project" value="UniProtKB-KW"/>
</dbReference>
<dbReference type="PRINTS" id="PR00352">
    <property type="entry name" value="3FE4SFRDOXIN"/>
</dbReference>
<dbReference type="InterPro" id="IPR001080">
    <property type="entry name" value="3Fe4S_ferredoxin"/>
</dbReference>
<evidence type="ECO:0000256" key="4">
    <source>
        <dbReference type="ARBA" id="ARBA00022982"/>
    </source>
</evidence>
<keyword evidence="2 8" id="KW-0813">Transport</keyword>
<comment type="function">
    <text evidence="8">Ferredoxins are iron-sulfur proteins that transfer electrons in a wide variety of metabolic reactions.</text>
</comment>
<dbReference type="AlphaFoldDB" id="A0A5N0UY97"/>
<evidence type="ECO:0000256" key="8">
    <source>
        <dbReference type="RuleBase" id="RU368020"/>
    </source>
</evidence>
<dbReference type="Gene3D" id="3.30.70.20">
    <property type="match status" value="1"/>
</dbReference>
<keyword evidence="3 8" id="KW-0479">Metal-binding</keyword>
<organism evidence="9 10">
    <name type="scientific">Amycolatopsis acidicola</name>
    <dbReference type="NCBI Taxonomy" id="2596893"/>
    <lineage>
        <taxon>Bacteria</taxon>
        <taxon>Bacillati</taxon>
        <taxon>Actinomycetota</taxon>
        <taxon>Actinomycetes</taxon>
        <taxon>Pseudonocardiales</taxon>
        <taxon>Pseudonocardiaceae</taxon>
        <taxon>Amycolatopsis</taxon>
    </lineage>
</organism>
<dbReference type="Proteomes" id="UP000319769">
    <property type="component" value="Unassembled WGS sequence"/>
</dbReference>
<evidence type="ECO:0000313" key="9">
    <source>
        <dbReference type="EMBL" id="KAA9156534.1"/>
    </source>
</evidence>
<keyword evidence="6 8" id="KW-0411">Iron-sulfur</keyword>